<dbReference type="AlphaFoldDB" id="A0A6A3G021"/>
<feature type="region of interest" description="Disordered" evidence="1">
    <location>
        <begin position="33"/>
        <end position="56"/>
    </location>
</feature>
<accession>A0A6A3G021</accession>
<evidence type="ECO:0000313" key="3">
    <source>
        <dbReference type="Proteomes" id="UP000429607"/>
    </source>
</evidence>
<feature type="non-terminal residue" evidence="2">
    <location>
        <position position="1"/>
    </location>
</feature>
<comment type="caution">
    <text evidence="2">The sequence shown here is derived from an EMBL/GenBank/DDBJ whole genome shotgun (WGS) entry which is preliminary data.</text>
</comment>
<proteinExistence type="predicted"/>
<name>A0A6A3G021_9STRA</name>
<dbReference type="Proteomes" id="UP000429607">
    <property type="component" value="Unassembled WGS sequence"/>
</dbReference>
<gene>
    <name evidence="2" type="ORF">PR001_g34127</name>
</gene>
<organism evidence="2 3">
    <name type="scientific">Phytophthora rubi</name>
    <dbReference type="NCBI Taxonomy" id="129364"/>
    <lineage>
        <taxon>Eukaryota</taxon>
        <taxon>Sar</taxon>
        <taxon>Stramenopiles</taxon>
        <taxon>Oomycota</taxon>
        <taxon>Peronosporomycetes</taxon>
        <taxon>Peronosporales</taxon>
        <taxon>Peronosporaceae</taxon>
        <taxon>Phytophthora</taxon>
    </lineage>
</organism>
<sequence length="56" mass="6541">CWTTHTRTRCVSGVSDVEERRVARSAHWLRTTRDQQPLYSTQPTGMRTVPRVRISN</sequence>
<protein>
    <submittedName>
        <fullName evidence="2">Uncharacterized protein</fullName>
    </submittedName>
</protein>
<reference evidence="2 3" key="1">
    <citation type="submission" date="2018-09" db="EMBL/GenBank/DDBJ databases">
        <title>Genomic investigation of the strawberry pathogen Phytophthora fragariae indicates pathogenicity is determined by transcriptional variation in three key races.</title>
        <authorList>
            <person name="Adams T.M."/>
            <person name="Armitage A.D."/>
            <person name="Sobczyk M.K."/>
            <person name="Bates H.J."/>
            <person name="Dunwell J.M."/>
            <person name="Nellist C.F."/>
            <person name="Harrison R.J."/>
        </authorList>
    </citation>
    <scope>NUCLEOTIDE SEQUENCE [LARGE SCALE GENOMIC DNA]</scope>
    <source>
        <strain evidence="2 3">SCRP249</strain>
    </source>
</reference>
<evidence type="ECO:0000256" key="1">
    <source>
        <dbReference type="SAM" id="MobiDB-lite"/>
    </source>
</evidence>
<dbReference type="EMBL" id="QXFV01013975">
    <property type="protein sequence ID" value="KAE8950503.1"/>
    <property type="molecule type" value="Genomic_DNA"/>
</dbReference>
<evidence type="ECO:0000313" key="2">
    <source>
        <dbReference type="EMBL" id="KAE8950503.1"/>
    </source>
</evidence>
<feature type="compositionally biased region" description="Polar residues" evidence="1">
    <location>
        <begin position="34"/>
        <end position="45"/>
    </location>
</feature>